<evidence type="ECO:0000313" key="2">
    <source>
        <dbReference type="EMBL" id="AQT70137.1"/>
    </source>
</evidence>
<dbReference type="STRING" id="1936003.STSP2_03341"/>
<protein>
    <submittedName>
        <fullName evidence="2">Osmotically-inducible protein Y</fullName>
    </submittedName>
</protein>
<feature type="domain" description="BON" evidence="1">
    <location>
        <begin position="333"/>
        <end position="401"/>
    </location>
</feature>
<gene>
    <name evidence="2" type="primary">osmY</name>
    <name evidence="2" type="ORF">STSP2_03341</name>
</gene>
<dbReference type="InterPro" id="IPR051686">
    <property type="entry name" value="Lipoprotein_DolP"/>
</dbReference>
<dbReference type="OrthoDB" id="231542at2"/>
<dbReference type="EMBL" id="CP019791">
    <property type="protein sequence ID" value="AQT70137.1"/>
    <property type="molecule type" value="Genomic_DNA"/>
</dbReference>
<feature type="domain" description="BON" evidence="1">
    <location>
        <begin position="35"/>
        <end position="103"/>
    </location>
</feature>
<dbReference type="PANTHER" id="PTHR34606">
    <property type="entry name" value="BON DOMAIN-CONTAINING PROTEIN"/>
    <property type="match status" value="1"/>
</dbReference>
<dbReference type="InterPro" id="IPR007055">
    <property type="entry name" value="BON_dom"/>
</dbReference>
<evidence type="ECO:0000313" key="3">
    <source>
        <dbReference type="Proteomes" id="UP000189674"/>
    </source>
</evidence>
<feature type="domain" description="BON" evidence="1">
    <location>
        <begin position="107"/>
        <end position="175"/>
    </location>
</feature>
<feature type="domain" description="BON" evidence="1">
    <location>
        <begin position="260"/>
        <end position="328"/>
    </location>
</feature>
<dbReference type="KEGG" id="alus:STSP2_03341"/>
<dbReference type="Gene3D" id="3.30.1340.30">
    <property type="match status" value="4"/>
</dbReference>
<dbReference type="PANTHER" id="PTHR34606:SF15">
    <property type="entry name" value="BON DOMAIN-CONTAINING PROTEIN"/>
    <property type="match status" value="1"/>
</dbReference>
<dbReference type="Proteomes" id="UP000189674">
    <property type="component" value="Chromosome"/>
</dbReference>
<dbReference type="PROSITE" id="PS50914">
    <property type="entry name" value="BON"/>
    <property type="match status" value="5"/>
</dbReference>
<name>A0A1U9NQT1_9BACT</name>
<feature type="domain" description="BON" evidence="1">
    <location>
        <begin position="411"/>
        <end position="478"/>
    </location>
</feature>
<dbReference type="PROSITE" id="PS51257">
    <property type="entry name" value="PROKAR_LIPOPROTEIN"/>
    <property type="match status" value="1"/>
</dbReference>
<proteinExistence type="predicted"/>
<reference evidence="3" key="1">
    <citation type="submission" date="2017-02" db="EMBL/GenBank/DDBJ databases">
        <title>Comparative genomics and description of representatives of a novel lineage of planctomycetes thriving in anoxic sediments.</title>
        <authorList>
            <person name="Spring S."/>
            <person name="Bunk B."/>
            <person name="Sproer C."/>
        </authorList>
    </citation>
    <scope>NUCLEOTIDE SEQUENCE [LARGE SCALE GENOMIC DNA]</scope>
    <source>
        <strain evidence="3">ST-NAGAB-D1</strain>
    </source>
</reference>
<evidence type="ECO:0000259" key="1">
    <source>
        <dbReference type="PROSITE" id="PS50914"/>
    </source>
</evidence>
<dbReference type="Pfam" id="PF04972">
    <property type="entry name" value="BON"/>
    <property type="match status" value="6"/>
</dbReference>
<dbReference type="AlphaFoldDB" id="A0A1U9NQT1"/>
<dbReference type="RefSeq" id="WP_146663747.1">
    <property type="nucleotide sequence ID" value="NZ_CP019791.1"/>
</dbReference>
<accession>A0A1U9NQT1</accession>
<dbReference type="InterPro" id="IPR014004">
    <property type="entry name" value="Transpt-assoc_nodulatn_dom_bac"/>
</dbReference>
<organism evidence="2 3">
    <name type="scientific">Anaerohalosphaera lusitana</name>
    <dbReference type="NCBI Taxonomy" id="1936003"/>
    <lineage>
        <taxon>Bacteria</taxon>
        <taxon>Pseudomonadati</taxon>
        <taxon>Planctomycetota</taxon>
        <taxon>Phycisphaerae</taxon>
        <taxon>Sedimentisphaerales</taxon>
        <taxon>Anaerohalosphaeraceae</taxon>
        <taxon>Anaerohalosphaera</taxon>
    </lineage>
</organism>
<dbReference type="SMART" id="SM00749">
    <property type="entry name" value="BON"/>
    <property type="match status" value="6"/>
</dbReference>
<keyword evidence="3" id="KW-1185">Reference proteome</keyword>
<sequence length="500" mass="55271">MNLKNRNLFSAYGFLVSVLIISFLGSVSCGAVIKSDSDINDAIMRQMEKDDVVSPHLVDIRVNEGIVTLDGSVDNLIAKERALNIAGSILGVVEVRDELVVRPIEIPDQAIRQNVKQALEDNPVTELMALDVKVENGVVSVGGEVKSITEKRIAEKIAESIAGVRSVRNEIEVSVKIDRPDSELAAEIRQNMKYDPYLNAQSIDVAVKDGVAVLSGETGSVFQMGRARRNAFILGVKRVDSSDLIVKPWKEYPTEMQDSTAVNVEAAVASALSSDVRVNRENIRIDIRGHKATLRGTVASLYEKNAAEDDASNVTGVWQVSNKLKVRPQEVPSDDAIAGKIRVALKRHTVTEPHEITVTVRNQKVYLYGNVQNITEKNMAENIASQIKGVAAIDNRISVVDAEDAEYLWKSDQQIKEDIRDELFWTVFVEAEDVNVMVQDGTAILTGTVNDWQEVLAAIENAYEGGAEKVKSDLDVRNNEDEQLPPASRDMHPYYYFGYF</sequence>